<feature type="domain" description="DUF4124" evidence="3">
    <location>
        <begin position="9"/>
        <end position="45"/>
    </location>
</feature>
<gene>
    <name evidence="4" type="ORF">QC825_01350</name>
</gene>
<evidence type="ECO:0000256" key="1">
    <source>
        <dbReference type="SAM" id="MobiDB-lite"/>
    </source>
</evidence>
<evidence type="ECO:0000313" key="5">
    <source>
        <dbReference type="Proteomes" id="UP001269375"/>
    </source>
</evidence>
<organism evidence="4 5">
    <name type="scientific">Larsenimonas suaedae</name>
    <dbReference type="NCBI Taxonomy" id="1851019"/>
    <lineage>
        <taxon>Bacteria</taxon>
        <taxon>Pseudomonadati</taxon>
        <taxon>Pseudomonadota</taxon>
        <taxon>Gammaproteobacteria</taxon>
        <taxon>Oceanospirillales</taxon>
        <taxon>Halomonadaceae</taxon>
        <taxon>Larsenimonas</taxon>
    </lineage>
</organism>
<keyword evidence="5" id="KW-1185">Reference proteome</keyword>
<dbReference type="InterPro" id="IPR025392">
    <property type="entry name" value="DUF4124"/>
</dbReference>
<evidence type="ECO:0000313" key="4">
    <source>
        <dbReference type="EMBL" id="MDR5894716.1"/>
    </source>
</evidence>
<dbReference type="Proteomes" id="UP001269375">
    <property type="component" value="Unassembled WGS sequence"/>
</dbReference>
<feature type="signal peptide" evidence="2">
    <location>
        <begin position="1"/>
        <end position="19"/>
    </location>
</feature>
<feature type="region of interest" description="Disordered" evidence="1">
    <location>
        <begin position="36"/>
        <end position="69"/>
    </location>
</feature>
<name>A0ABU1GRR6_9GAMM</name>
<evidence type="ECO:0000256" key="2">
    <source>
        <dbReference type="SAM" id="SignalP"/>
    </source>
</evidence>
<evidence type="ECO:0000259" key="3">
    <source>
        <dbReference type="Pfam" id="PF13511"/>
    </source>
</evidence>
<feature type="chain" id="PRO_5046117336" evidence="2">
    <location>
        <begin position="20"/>
        <end position="191"/>
    </location>
</feature>
<dbReference type="RefSeq" id="WP_251593099.1">
    <property type="nucleotide sequence ID" value="NZ_JAMLJI010000002.1"/>
</dbReference>
<proteinExistence type="predicted"/>
<accession>A0ABU1GRR6</accession>
<reference evidence="4 5" key="1">
    <citation type="submission" date="2023-04" db="EMBL/GenBank/DDBJ databases">
        <title>A long-awaited taxogenomic arrangement of the family Halomonadaceae.</title>
        <authorList>
            <person name="De La Haba R."/>
            <person name="Chuvochina M."/>
            <person name="Wittouck S."/>
            <person name="Arahal D.R."/>
            <person name="Sanchez-Porro C."/>
            <person name="Hugenholtz P."/>
            <person name="Ventosa A."/>
        </authorList>
    </citation>
    <scope>NUCLEOTIDE SEQUENCE [LARGE SCALE GENOMIC DNA]</scope>
    <source>
        <strain evidence="4 5">DSM 22428</strain>
    </source>
</reference>
<sequence>MKRWFLLMCATALAWPALADTVYRVVDEDGTVRFSDRPTPGASAVRPAMPDVVSPPSGGLAAPTSSQSVSEARRAYRRFYIESPADKATIPPGYAGDIQVSVGVEPSLKDGDRVRLLLDGTPSQSAMRARVFMIAGVERGEHRIQAELIDEGGRVLRQSSPVTVFVKRAQVPPNSPAARAPVSGVRGANTP</sequence>
<protein>
    <submittedName>
        <fullName evidence="4">DUF4124 domain-containing protein</fullName>
    </submittedName>
</protein>
<dbReference type="Pfam" id="PF13511">
    <property type="entry name" value="DUF4124"/>
    <property type="match status" value="1"/>
</dbReference>
<comment type="caution">
    <text evidence="4">The sequence shown here is derived from an EMBL/GenBank/DDBJ whole genome shotgun (WGS) entry which is preliminary data.</text>
</comment>
<keyword evidence="2" id="KW-0732">Signal</keyword>
<dbReference type="EMBL" id="JARWAO010000001">
    <property type="protein sequence ID" value="MDR5894716.1"/>
    <property type="molecule type" value="Genomic_DNA"/>
</dbReference>